<dbReference type="InterPro" id="IPR044224">
    <property type="entry name" value="KOBITO1-like"/>
</dbReference>
<keyword evidence="1" id="KW-0472">Membrane</keyword>
<accession>A0AAV6WW66</accession>
<dbReference type="EMBL" id="WHWC01000012">
    <property type="protein sequence ID" value="KAG8372034.1"/>
    <property type="molecule type" value="Genomic_DNA"/>
</dbReference>
<dbReference type="PANTHER" id="PTHR46701:SF6">
    <property type="entry name" value="GLYCOSYLTRANSFERASE FAMILY 92 PROTEIN"/>
    <property type="match status" value="1"/>
</dbReference>
<dbReference type="PANTHER" id="PTHR46701">
    <property type="entry name" value="GLYCOSYLTRANSFERASE-LIKE KOBITO 1"/>
    <property type="match status" value="1"/>
</dbReference>
<reference evidence="2" key="1">
    <citation type="submission" date="2019-10" db="EMBL/GenBank/DDBJ databases">
        <authorList>
            <person name="Zhang R."/>
            <person name="Pan Y."/>
            <person name="Wang J."/>
            <person name="Ma R."/>
            <person name="Yu S."/>
        </authorList>
    </citation>
    <scope>NUCLEOTIDE SEQUENCE</scope>
    <source>
        <strain evidence="2">LA-IB0</strain>
        <tissue evidence="2">Leaf</tissue>
    </source>
</reference>
<dbReference type="GO" id="GO:0030244">
    <property type="term" value="P:cellulose biosynthetic process"/>
    <property type="evidence" value="ECO:0007669"/>
    <property type="project" value="InterPro"/>
</dbReference>
<evidence type="ECO:0000313" key="3">
    <source>
        <dbReference type="Proteomes" id="UP000826271"/>
    </source>
</evidence>
<dbReference type="AlphaFoldDB" id="A0AAV6WW66"/>
<organism evidence="2 3">
    <name type="scientific">Buddleja alternifolia</name>
    <dbReference type="NCBI Taxonomy" id="168488"/>
    <lineage>
        <taxon>Eukaryota</taxon>
        <taxon>Viridiplantae</taxon>
        <taxon>Streptophyta</taxon>
        <taxon>Embryophyta</taxon>
        <taxon>Tracheophyta</taxon>
        <taxon>Spermatophyta</taxon>
        <taxon>Magnoliopsida</taxon>
        <taxon>eudicotyledons</taxon>
        <taxon>Gunneridae</taxon>
        <taxon>Pentapetalae</taxon>
        <taxon>asterids</taxon>
        <taxon>lamiids</taxon>
        <taxon>Lamiales</taxon>
        <taxon>Scrophulariaceae</taxon>
        <taxon>Buddlejeae</taxon>
        <taxon>Buddleja</taxon>
    </lineage>
</organism>
<proteinExistence type="predicted"/>
<feature type="transmembrane region" description="Helical" evidence="1">
    <location>
        <begin position="20"/>
        <end position="41"/>
    </location>
</feature>
<feature type="transmembrane region" description="Helical" evidence="1">
    <location>
        <begin position="318"/>
        <end position="341"/>
    </location>
</feature>
<name>A0AAV6WW66_9LAMI</name>
<gene>
    <name evidence="2" type="ORF">BUALT_Bualt12G0024700</name>
</gene>
<keyword evidence="3" id="KW-1185">Reference proteome</keyword>
<dbReference type="GO" id="GO:0009737">
    <property type="term" value="P:response to abscisic acid"/>
    <property type="evidence" value="ECO:0007669"/>
    <property type="project" value="InterPro"/>
</dbReference>
<evidence type="ECO:0000313" key="2">
    <source>
        <dbReference type="EMBL" id="KAG8372034.1"/>
    </source>
</evidence>
<protein>
    <recommendedName>
        <fullName evidence="4">Glycosyltransferase family 92 protein</fullName>
    </recommendedName>
</protein>
<keyword evidence="1" id="KW-0812">Transmembrane</keyword>
<comment type="caution">
    <text evidence="2">The sequence shown here is derived from an EMBL/GenBank/DDBJ whole genome shotgun (WGS) entry which is preliminary data.</text>
</comment>
<keyword evidence="1" id="KW-1133">Transmembrane helix</keyword>
<dbReference type="Proteomes" id="UP000826271">
    <property type="component" value="Unassembled WGS sequence"/>
</dbReference>
<evidence type="ECO:0008006" key="4">
    <source>
        <dbReference type="Google" id="ProtNLM"/>
    </source>
</evidence>
<evidence type="ECO:0000256" key="1">
    <source>
        <dbReference type="SAM" id="Phobius"/>
    </source>
</evidence>
<sequence>MAGLLRDLRPTSTSSVSSLNSHLIGLFTFLLLSLALLAFFLRVPDPLTRFTNCKGEPVQSPSVINHAGRILGRSPTPSFPYYRDWKFNFGSDLSPKICITSTTSGGLEEILPWIFYHKVIGVSNFFLFVEGKAASLAAYKVLKSIPGVKPIHRTRDLEVEQSNSRIWNETWLSSFFYKPCNYELFVKQTLNMETGIAMATEAGMDWIIHLDTDELIYPAGNRDYSVQKLLSDVPEDVDLLIFLNYESVVERDDVKEPFSEFRRVFCEVSGGVYGEVSGDFGSVSSMFPVCWSRLLTPTAVAGGFFVLWECSERFRSGLLLFLLSISLVTVLIASMGLLVRFRLLLLCFRMRLSVHWLNLSWFWFVGVDLEITFEEAAVLHYTYSKFSDLTSRRNRCGCKLTREDIERCFMLEFDRTAFVIASTGTEEEMLHWYRKHVVWNDMEVNSKLLKEGILTRIYTPTALLLSLKESGIFTSVIESTEATISDDNTMRGPKD</sequence>